<keyword evidence="5" id="KW-1185">Reference proteome</keyword>
<comment type="similarity">
    <text evidence="3">Belongs to the GRAS family.</text>
</comment>
<accession>A0A8T0Q1T6</accession>
<comment type="caution">
    <text evidence="3">Lacks conserved residue(s) required for the propagation of feature annotation.</text>
</comment>
<protein>
    <recommendedName>
        <fullName evidence="6">DELLA protein</fullName>
    </recommendedName>
</protein>
<sequence>MMQRASGGRRNAVAMEAAGAQHRVRISSTDLLNMAFLRGREEASKLLPRDDRLVISPEPHHMEITGRASKLMAMAAPADDEMVARMTASDCELPKEEMEHLRAAMADEAAARDAWRRRRKTKQQQQQQVDMLTLLVRCAQVVDDDRRGARELLRQVKQHASPTGDATQRLAHCLAAALEARLAGAGTGTASPPPPLMTAAASRAEFLNAYRLFVATCSFEKVAFTFANQTIRRAAAGSPRLHVVDYGLHLGLQWPGLLRRLAARDAARRR</sequence>
<dbReference type="EMBL" id="CM029051">
    <property type="protein sequence ID" value="KAG2564264.1"/>
    <property type="molecule type" value="Genomic_DNA"/>
</dbReference>
<evidence type="ECO:0000313" key="4">
    <source>
        <dbReference type="EMBL" id="KAG2564264.1"/>
    </source>
</evidence>
<feature type="short sequence motif" description="VHIID" evidence="3">
    <location>
        <begin position="241"/>
        <end position="245"/>
    </location>
</feature>
<evidence type="ECO:0000256" key="1">
    <source>
        <dbReference type="ARBA" id="ARBA00023015"/>
    </source>
</evidence>
<evidence type="ECO:0000256" key="2">
    <source>
        <dbReference type="ARBA" id="ARBA00023163"/>
    </source>
</evidence>
<organism evidence="4 5">
    <name type="scientific">Panicum virgatum</name>
    <name type="common">Blackwell switchgrass</name>
    <dbReference type="NCBI Taxonomy" id="38727"/>
    <lineage>
        <taxon>Eukaryota</taxon>
        <taxon>Viridiplantae</taxon>
        <taxon>Streptophyta</taxon>
        <taxon>Embryophyta</taxon>
        <taxon>Tracheophyta</taxon>
        <taxon>Spermatophyta</taxon>
        <taxon>Magnoliopsida</taxon>
        <taxon>Liliopsida</taxon>
        <taxon>Poales</taxon>
        <taxon>Poaceae</taxon>
        <taxon>PACMAD clade</taxon>
        <taxon>Panicoideae</taxon>
        <taxon>Panicodae</taxon>
        <taxon>Paniceae</taxon>
        <taxon>Panicinae</taxon>
        <taxon>Panicum</taxon>
        <taxon>Panicum sect. Hiantes</taxon>
    </lineage>
</organism>
<name>A0A8T0Q1T6_PANVG</name>
<keyword evidence="2" id="KW-0804">Transcription</keyword>
<dbReference type="Pfam" id="PF03514">
    <property type="entry name" value="GRAS"/>
    <property type="match status" value="1"/>
</dbReference>
<dbReference type="Proteomes" id="UP000823388">
    <property type="component" value="Chromosome 8K"/>
</dbReference>
<evidence type="ECO:0000313" key="5">
    <source>
        <dbReference type="Proteomes" id="UP000823388"/>
    </source>
</evidence>
<comment type="caution">
    <text evidence="4">The sequence shown here is derived from an EMBL/GenBank/DDBJ whole genome shotgun (WGS) entry which is preliminary data.</text>
</comment>
<evidence type="ECO:0000256" key="3">
    <source>
        <dbReference type="PROSITE-ProRule" id="PRU01191"/>
    </source>
</evidence>
<evidence type="ECO:0008006" key="6">
    <source>
        <dbReference type="Google" id="ProtNLM"/>
    </source>
</evidence>
<reference evidence="4" key="1">
    <citation type="submission" date="2020-05" db="EMBL/GenBank/DDBJ databases">
        <title>WGS assembly of Panicum virgatum.</title>
        <authorList>
            <person name="Lovell J.T."/>
            <person name="Jenkins J."/>
            <person name="Shu S."/>
            <person name="Juenger T.E."/>
            <person name="Schmutz J."/>
        </authorList>
    </citation>
    <scope>NUCLEOTIDE SEQUENCE</scope>
    <source>
        <strain evidence="4">AP13</strain>
    </source>
</reference>
<dbReference type="InterPro" id="IPR005202">
    <property type="entry name" value="TF_GRAS"/>
</dbReference>
<keyword evidence="1" id="KW-0805">Transcription regulation</keyword>
<dbReference type="PROSITE" id="PS50985">
    <property type="entry name" value="GRAS"/>
    <property type="match status" value="1"/>
</dbReference>
<gene>
    <name evidence="4" type="ORF">PVAP13_8KG244550</name>
</gene>
<dbReference type="AlphaFoldDB" id="A0A8T0Q1T6"/>
<proteinExistence type="inferred from homology"/>
<dbReference type="PANTHER" id="PTHR31636">
    <property type="entry name" value="OSJNBA0084A10.13 PROTEIN-RELATED"/>
    <property type="match status" value="1"/>
</dbReference>